<evidence type="ECO:0000313" key="2">
    <source>
        <dbReference type="EMBL" id="SPF68160.1"/>
    </source>
</evidence>
<gene>
    <name evidence="2" type="ORF">PROPJV5_1103</name>
</gene>
<reference evidence="3" key="1">
    <citation type="submission" date="2018-02" db="EMBL/GenBank/DDBJ databases">
        <authorList>
            <person name="Hornung B."/>
        </authorList>
    </citation>
    <scope>NUCLEOTIDE SEQUENCE [LARGE SCALE GENOMIC DNA]</scope>
</reference>
<keyword evidence="3" id="KW-1185">Reference proteome</keyword>
<proteinExistence type="predicted"/>
<feature type="region of interest" description="Disordered" evidence="1">
    <location>
        <begin position="122"/>
        <end position="171"/>
    </location>
</feature>
<organism evidence="2 3">
    <name type="scientific">Propionibacterium ruminifibrarum</name>
    <dbReference type="NCBI Taxonomy" id="1962131"/>
    <lineage>
        <taxon>Bacteria</taxon>
        <taxon>Bacillati</taxon>
        <taxon>Actinomycetota</taxon>
        <taxon>Actinomycetes</taxon>
        <taxon>Propionibacteriales</taxon>
        <taxon>Propionibacteriaceae</taxon>
        <taxon>Propionibacterium</taxon>
    </lineage>
</organism>
<dbReference type="InterPro" id="IPR009693">
    <property type="entry name" value="Glucitol_operon_activator"/>
</dbReference>
<dbReference type="EMBL" id="OMOH01000004">
    <property type="protein sequence ID" value="SPF68160.1"/>
    <property type="molecule type" value="Genomic_DNA"/>
</dbReference>
<evidence type="ECO:0000313" key="3">
    <source>
        <dbReference type="Proteomes" id="UP000265962"/>
    </source>
</evidence>
<dbReference type="OrthoDB" id="158741at2"/>
<name>A0A375I0K3_9ACTN</name>
<sequence length="171" mass="17823">MGALDWRFPAILVAAMLLGLLLTYAQMRSYNSELNKATRVARGEHLMLVSGRGRSITGGAIVIAIVDTTTRSIIWARTLAGKSVFARFHDAPGLLGDMDGAVGRARGKQLKAAVDMALAQVGPAPGADTSPAEQPATTNTNNAPAPTTGPRLVRKRVPHTTGPGAVSTRGV</sequence>
<dbReference type="AlphaFoldDB" id="A0A375I0K3"/>
<feature type="compositionally biased region" description="Low complexity" evidence="1">
    <location>
        <begin position="135"/>
        <end position="148"/>
    </location>
</feature>
<accession>A0A375I0K3</accession>
<dbReference type="RefSeq" id="WP_119715350.1">
    <property type="nucleotide sequence ID" value="NZ_OMOH01000004.1"/>
</dbReference>
<dbReference type="Proteomes" id="UP000265962">
    <property type="component" value="Unassembled WGS sequence"/>
</dbReference>
<dbReference type="Pfam" id="PF06923">
    <property type="entry name" value="GutM"/>
    <property type="match status" value="1"/>
</dbReference>
<evidence type="ECO:0000256" key="1">
    <source>
        <dbReference type="SAM" id="MobiDB-lite"/>
    </source>
</evidence>
<protein>
    <submittedName>
        <fullName evidence="2">Glucitol operon activator protein (GutM)</fullName>
    </submittedName>
</protein>